<dbReference type="Proteomes" id="UP000824890">
    <property type="component" value="Unassembled WGS sequence"/>
</dbReference>
<comment type="caution">
    <text evidence="1">The sequence shown here is derived from an EMBL/GenBank/DDBJ whole genome shotgun (WGS) entry which is preliminary data.</text>
</comment>
<protein>
    <submittedName>
        <fullName evidence="1">Uncharacterized protein</fullName>
    </submittedName>
</protein>
<dbReference type="EMBL" id="JAGKQM010000009">
    <property type="protein sequence ID" value="KAH0909861.1"/>
    <property type="molecule type" value="Genomic_DNA"/>
</dbReference>
<proteinExistence type="predicted"/>
<gene>
    <name evidence="1" type="ORF">HID58_033182</name>
</gene>
<organism evidence="1 2">
    <name type="scientific">Brassica napus</name>
    <name type="common">Rape</name>
    <dbReference type="NCBI Taxonomy" id="3708"/>
    <lineage>
        <taxon>Eukaryota</taxon>
        <taxon>Viridiplantae</taxon>
        <taxon>Streptophyta</taxon>
        <taxon>Embryophyta</taxon>
        <taxon>Tracheophyta</taxon>
        <taxon>Spermatophyta</taxon>
        <taxon>Magnoliopsida</taxon>
        <taxon>eudicotyledons</taxon>
        <taxon>Gunneridae</taxon>
        <taxon>Pentapetalae</taxon>
        <taxon>rosids</taxon>
        <taxon>malvids</taxon>
        <taxon>Brassicales</taxon>
        <taxon>Brassicaceae</taxon>
        <taxon>Brassiceae</taxon>
        <taxon>Brassica</taxon>
    </lineage>
</organism>
<evidence type="ECO:0000313" key="1">
    <source>
        <dbReference type="EMBL" id="KAH0909861.1"/>
    </source>
</evidence>
<sequence length="102" mass="11671">ISIRNSSAHINNINTTTDHEIPVYNYSDHINNIHTHNHEIPSHILIHNSSDHINNIHAHIDQESYHHFHTYHVTTASSITTTAWTMVSTAISPRCPPLLPWD</sequence>
<evidence type="ECO:0000313" key="2">
    <source>
        <dbReference type="Proteomes" id="UP000824890"/>
    </source>
</evidence>
<reference evidence="1 2" key="1">
    <citation type="submission" date="2021-05" db="EMBL/GenBank/DDBJ databases">
        <title>Genome Assembly of Synthetic Allotetraploid Brassica napus Reveals Homoeologous Exchanges between Subgenomes.</title>
        <authorList>
            <person name="Davis J.T."/>
        </authorList>
    </citation>
    <scope>NUCLEOTIDE SEQUENCE [LARGE SCALE GENOMIC DNA]</scope>
    <source>
        <strain evidence="2">cv. Da-Ae</strain>
        <tissue evidence="1">Seedling</tissue>
    </source>
</reference>
<accession>A0ABQ8C078</accession>
<keyword evidence="2" id="KW-1185">Reference proteome</keyword>
<feature type="non-terminal residue" evidence="1">
    <location>
        <position position="1"/>
    </location>
</feature>
<name>A0ABQ8C078_BRANA</name>